<reference evidence="5 6" key="1">
    <citation type="submission" date="2024-09" db="EMBL/GenBank/DDBJ databases">
        <authorList>
            <person name="Sun Q."/>
            <person name="Mori K."/>
        </authorList>
    </citation>
    <scope>NUCLEOTIDE SEQUENCE [LARGE SCALE GENOMIC DNA]</scope>
    <source>
        <strain evidence="5 6">JCM 14321</strain>
    </source>
</reference>
<name>A0ABV5SMQ7_9MICO</name>
<dbReference type="SUPFAM" id="SSF46894">
    <property type="entry name" value="C-terminal effector domain of the bipartite response regulators"/>
    <property type="match status" value="1"/>
</dbReference>
<feature type="domain" description="HTH luxR-type" evidence="4">
    <location>
        <begin position="824"/>
        <end position="883"/>
    </location>
</feature>
<dbReference type="PRINTS" id="PR00038">
    <property type="entry name" value="HTHLUXR"/>
</dbReference>
<dbReference type="PANTHER" id="PTHR44688:SF16">
    <property type="entry name" value="DNA-BINDING TRANSCRIPTIONAL ACTIVATOR DEVR_DOSR"/>
    <property type="match status" value="1"/>
</dbReference>
<dbReference type="PROSITE" id="PS00622">
    <property type="entry name" value="HTH_LUXR_1"/>
    <property type="match status" value="1"/>
</dbReference>
<keyword evidence="2" id="KW-0238">DNA-binding</keyword>
<dbReference type="InterPro" id="IPR027417">
    <property type="entry name" value="P-loop_NTPase"/>
</dbReference>
<dbReference type="InterPro" id="IPR000792">
    <property type="entry name" value="Tscrpt_reg_LuxR_C"/>
</dbReference>
<dbReference type="InterPro" id="IPR011990">
    <property type="entry name" value="TPR-like_helical_dom_sf"/>
</dbReference>
<dbReference type="Pfam" id="PF13191">
    <property type="entry name" value="AAA_16"/>
    <property type="match status" value="1"/>
</dbReference>
<dbReference type="InterPro" id="IPR016032">
    <property type="entry name" value="Sig_transdc_resp-reg_C-effctor"/>
</dbReference>
<dbReference type="RefSeq" id="WP_170296132.1">
    <property type="nucleotide sequence ID" value="NZ_BAAANI010000006.1"/>
</dbReference>
<dbReference type="PANTHER" id="PTHR44688">
    <property type="entry name" value="DNA-BINDING TRANSCRIPTIONAL ACTIVATOR DEVR_DOSR"/>
    <property type="match status" value="1"/>
</dbReference>
<protein>
    <submittedName>
        <fullName evidence="5">LuxR C-terminal-related transcriptional regulator</fullName>
    </submittedName>
</protein>
<comment type="caution">
    <text evidence="5">The sequence shown here is derived from an EMBL/GenBank/DDBJ whole genome shotgun (WGS) entry which is preliminary data.</text>
</comment>
<evidence type="ECO:0000259" key="4">
    <source>
        <dbReference type="PROSITE" id="PS50043"/>
    </source>
</evidence>
<dbReference type="SMART" id="SM00421">
    <property type="entry name" value="HTH_LUXR"/>
    <property type="match status" value="1"/>
</dbReference>
<proteinExistence type="predicted"/>
<dbReference type="Gene3D" id="3.40.50.300">
    <property type="entry name" value="P-loop containing nucleotide triphosphate hydrolases"/>
    <property type="match status" value="1"/>
</dbReference>
<dbReference type="SUPFAM" id="SSF48452">
    <property type="entry name" value="TPR-like"/>
    <property type="match status" value="1"/>
</dbReference>
<keyword evidence="6" id="KW-1185">Reference proteome</keyword>
<evidence type="ECO:0000313" key="6">
    <source>
        <dbReference type="Proteomes" id="UP001589667"/>
    </source>
</evidence>
<gene>
    <name evidence="5" type="ORF">ACFFQV_04850</name>
</gene>
<dbReference type="PROSITE" id="PS50043">
    <property type="entry name" value="HTH_LUXR_2"/>
    <property type="match status" value="1"/>
</dbReference>
<evidence type="ECO:0000313" key="5">
    <source>
        <dbReference type="EMBL" id="MFB9641615.1"/>
    </source>
</evidence>
<evidence type="ECO:0000256" key="1">
    <source>
        <dbReference type="ARBA" id="ARBA00023015"/>
    </source>
</evidence>
<dbReference type="CDD" id="cd06170">
    <property type="entry name" value="LuxR_C_like"/>
    <property type="match status" value="1"/>
</dbReference>
<accession>A0ABV5SMQ7</accession>
<dbReference type="Gene3D" id="1.25.40.10">
    <property type="entry name" value="Tetratricopeptide repeat domain"/>
    <property type="match status" value="1"/>
</dbReference>
<keyword evidence="3" id="KW-0804">Transcription</keyword>
<dbReference type="Proteomes" id="UP001589667">
    <property type="component" value="Unassembled WGS sequence"/>
</dbReference>
<evidence type="ECO:0000256" key="2">
    <source>
        <dbReference type="ARBA" id="ARBA00023125"/>
    </source>
</evidence>
<dbReference type="InterPro" id="IPR041664">
    <property type="entry name" value="AAA_16"/>
</dbReference>
<organism evidence="5 6">
    <name type="scientific">Agromyces lapidis</name>
    <dbReference type="NCBI Taxonomy" id="279574"/>
    <lineage>
        <taxon>Bacteria</taxon>
        <taxon>Bacillati</taxon>
        <taxon>Actinomycetota</taxon>
        <taxon>Actinomycetes</taxon>
        <taxon>Micrococcales</taxon>
        <taxon>Microbacteriaceae</taxon>
        <taxon>Agromyces</taxon>
    </lineage>
</organism>
<dbReference type="Pfam" id="PF00196">
    <property type="entry name" value="GerE"/>
    <property type="match status" value="1"/>
</dbReference>
<dbReference type="InterPro" id="IPR036388">
    <property type="entry name" value="WH-like_DNA-bd_sf"/>
</dbReference>
<evidence type="ECO:0000256" key="3">
    <source>
        <dbReference type="ARBA" id="ARBA00023163"/>
    </source>
</evidence>
<dbReference type="SUPFAM" id="SSF52540">
    <property type="entry name" value="P-loop containing nucleoside triphosphate hydrolases"/>
    <property type="match status" value="1"/>
</dbReference>
<dbReference type="Gene3D" id="1.10.10.10">
    <property type="entry name" value="Winged helix-like DNA-binding domain superfamily/Winged helix DNA-binding domain"/>
    <property type="match status" value="1"/>
</dbReference>
<keyword evidence="1" id="KW-0805">Transcription regulation</keyword>
<dbReference type="EMBL" id="JBHMBL010000001">
    <property type="protein sequence ID" value="MFB9641615.1"/>
    <property type="molecule type" value="Genomic_DNA"/>
</dbReference>
<sequence length="883" mass="93574">MAAGPEPDLDGAWPLIGRDGQVERAAGALQGGQTRSVFLYGPSGVGKSRIQSAVGELLDEAGWLVLTASGNPALSAVPFATVAPALARGIDDPAMPKVGDPLALFASTSATIAELAGGRRALIAVDDLSSADSVSVGLIAQLVAAGSLSLIATLPEGEPVPDGVLPIASSADSVRIDVPALDLDEVTELVGLVLGAPIAHRDAVELHRASHGNPLFLRELVIGAVETGALVRAGERWQLEGDPVGTPALRDLIRARLRGLGTEERDAIERLALCQPLGIDEFVRPGAPEALAELELRGMIRVDESGHGIAITLAHPQYAGAVRESLPRIKAISLLTEQADVVERGPMTVVDELRIAMWRLDAGRPSDPELLIRSADLARRAHDHRAAERLAAAAIGAGARDASAHMLHAELLWSLGRGADALQALADAEVAAHAIDRPDSTLAAIAAKRAEIYGGDPLGSERGIRLLQDLEDRLPQQRPLLRLSRATLLRHLSRVDEALEVVEQAERGIGDSLPERALVAVARSMPLSHMQRCEEAIDAAKFAVDYAATEGAIIPKRRAQLAYAYALFEDERHTDAREVLVSSLHSAIADRDEVTARIDELMMGRVFWAMGRLDTASRWFRDAASGAELRGPASVGSPALAFLTVIACEQGDLESAAAFRARIGVGYATDDATTAIADAWLARVEGRIDDAVRILLERVDVFVAHGANYPAASFLHHIARFGAPEHTARAATRLEALRSLVPSTGVSLRARHARAQASADASELRSVGADWERLGALLFAAEAFASAGQAARAEGRGRESSADLQRAGALAAACEGARTPLLAFTDGTEPLTPREREIASLAAQGLSSNEIAQRLFLSPRTVNNHLQSTYTKLGIRGRRELQL</sequence>